<accession>A0AB34KHV5</accession>
<evidence type="ECO:0000256" key="1">
    <source>
        <dbReference type="SAM" id="MobiDB-lite"/>
    </source>
</evidence>
<feature type="compositionally biased region" description="Basic and acidic residues" evidence="1">
    <location>
        <begin position="292"/>
        <end position="312"/>
    </location>
</feature>
<protein>
    <recommendedName>
        <fullName evidence="4">EF-hand domain-containing protein</fullName>
    </recommendedName>
</protein>
<dbReference type="Proteomes" id="UP000803884">
    <property type="component" value="Unassembled WGS sequence"/>
</dbReference>
<dbReference type="RefSeq" id="XP_069225666.1">
    <property type="nucleotide sequence ID" value="XM_069377314.1"/>
</dbReference>
<evidence type="ECO:0000313" key="3">
    <source>
        <dbReference type="Proteomes" id="UP000803884"/>
    </source>
</evidence>
<dbReference type="EMBL" id="JAAQHG020000048">
    <property type="protein sequence ID" value="KAL1582559.1"/>
    <property type="molecule type" value="Genomic_DNA"/>
</dbReference>
<feature type="region of interest" description="Disordered" evidence="1">
    <location>
        <begin position="210"/>
        <end position="312"/>
    </location>
</feature>
<evidence type="ECO:0000313" key="2">
    <source>
        <dbReference type="EMBL" id="KAL1582559.1"/>
    </source>
</evidence>
<comment type="caution">
    <text evidence="2">The sequence shown here is derived from an EMBL/GenBank/DDBJ whole genome shotgun (WGS) entry which is preliminary data.</text>
</comment>
<dbReference type="GeneID" id="96010152"/>
<reference evidence="2 3" key="1">
    <citation type="journal article" date="2020" name="Microbiol. Resour. Announc.">
        <title>Draft Genome Sequence of a Cladosporium Species Isolated from the Mesophotic Ascidian Didemnum maculosum.</title>
        <authorList>
            <person name="Gioti A."/>
            <person name="Siaperas R."/>
            <person name="Nikolaivits E."/>
            <person name="Le Goff G."/>
            <person name="Ouazzani J."/>
            <person name="Kotoulas G."/>
            <person name="Topakas E."/>
        </authorList>
    </citation>
    <scope>NUCLEOTIDE SEQUENCE [LARGE SCALE GENOMIC DNA]</scope>
    <source>
        <strain evidence="2 3">TM138-S3</strain>
    </source>
</reference>
<proteinExistence type="predicted"/>
<name>A0AB34KHV5_9PEZI</name>
<sequence>MSFGVSVSDIIAVGALAKEVYKRCSQAGSNFDSLAQKVEILHGCLEITEIRMRDEAPGMPEQLRSLDVAKRMCEDTLQDVEKLLAKCDSLGTKSKRFIDRMRFTTADIERLEARLASSGSYLQTCNVSLILLSSRRVEAKLSKIEAEYRDDTRPKSVLSAAIIEGTRVDEEEMMAQAEEDLMGEDVHPDAIDLYREGIRRWILATIDEEDAEEPRDRPSIVTEPTALSLRTRKPEDRPEQLDEAPLQIGTTDGDKEVIPDSSQAASKSAEALPLEESDNWYGLGSLGNSEAPSREVSIKSHASKDSRWHPSNEEDASFVASMISKPFKVDPIKRDMPQERILFYFNRAFSQLDYLEQGGRSRPDVISACQDAMRATNSSLSAYHCDKFIYEGDTNNDATIDREEFLGSMNRALPAAYVTLREGIIRQISFEIQQADASARERQSRRVGATTDCVPVPLPWGFQYLDGSQVDFYDIVEGSSTNVNAPQPLPLGSFTLLAQEVYTRGNCILNSSSVRWLAALPQDRRLDFNSTFDRVRSVAIRFDLLYRDGNEAALSDLDEMLAVLNIVQSAEPSEAIKENLISLRNLRVRCESIGQLIRGFTWRLERMESEDPRCPSPQTLKDDLAGWEGAHMNSWSWLIAESANLNAGWEWVVTQVQESRQWYSGFRELTSESSRSWQAPPVWHNKLHSQAIEIARSFVKGVREENERRKAEHLRQPLKIIISELSLKEDNTHMRLFLRQKPPEALRAKIIVTGGDLRSGESPELGCCYLTTTRPENLEMYAYTANVTVHGY</sequence>
<keyword evidence="3" id="KW-1185">Reference proteome</keyword>
<evidence type="ECO:0008006" key="4">
    <source>
        <dbReference type="Google" id="ProtNLM"/>
    </source>
</evidence>
<organism evidence="2 3">
    <name type="scientific">Cladosporium halotolerans</name>
    <dbReference type="NCBI Taxonomy" id="1052096"/>
    <lineage>
        <taxon>Eukaryota</taxon>
        <taxon>Fungi</taxon>
        <taxon>Dikarya</taxon>
        <taxon>Ascomycota</taxon>
        <taxon>Pezizomycotina</taxon>
        <taxon>Dothideomycetes</taxon>
        <taxon>Dothideomycetidae</taxon>
        <taxon>Cladosporiales</taxon>
        <taxon>Cladosporiaceae</taxon>
        <taxon>Cladosporium</taxon>
    </lineage>
</organism>
<dbReference type="SUPFAM" id="SSF47473">
    <property type="entry name" value="EF-hand"/>
    <property type="match status" value="1"/>
</dbReference>
<dbReference type="InterPro" id="IPR011992">
    <property type="entry name" value="EF-hand-dom_pair"/>
</dbReference>
<dbReference type="AlphaFoldDB" id="A0AB34KHV5"/>
<gene>
    <name evidence="2" type="ORF">WHR41_08710</name>
</gene>